<feature type="transmembrane region" description="Helical" evidence="2">
    <location>
        <begin position="59"/>
        <end position="84"/>
    </location>
</feature>
<name>A0A4Q7UBW1_9ACTN</name>
<sequence length="293" mass="30351">MSDSYSPYGEQQPGPNVTPWSGPPAAPQQGGYPPYGQPPPAPQYGTPVPPAPNKSNQGLIIGLVAGAVVVVLALCGAGIGLLLANDDDDKPVVATSSGPTLGTGDGSGSTPDTAAVPTPGAADPPNTNDNNSMTARYSSDLSNVCEGSPILNAAPYSGPASAKAYAFSNNPGRPTSWSSKYVPSDKPYYAKSEDYQKVSVVGCLKYEEGSEGTPKKCQYKDKSDKQVTVDYVSSRYTLTFHAAKTAERIGDGGTVTAPTSRCPSFISYDKATMRAYATPDAGTIEAAMDKFLS</sequence>
<feature type="region of interest" description="Disordered" evidence="1">
    <location>
        <begin position="85"/>
        <end position="135"/>
    </location>
</feature>
<keyword evidence="4" id="KW-1185">Reference proteome</keyword>
<accession>A0A4Q7UBW1</accession>
<dbReference type="Proteomes" id="UP000293781">
    <property type="component" value="Unassembled WGS sequence"/>
</dbReference>
<comment type="caution">
    <text evidence="3">The sequence shown here is derived from an EMBL/GenBank/DDBJ whole genome shotgun (WGS) entry which is preliminary data.</text>
</comment>
<evidence type="ECO:0000256" key="2">
    <source>
        <dbReference type="SAM" id="Phobius"/>
    </source>
</evidence>
<dbReference type="RefSeq" id="WP_130399644.1">
    <property type="nucleotide sequence ID" value="NZ_SHKK01000001.1"/>
</dbReference>
<keyword evidence="2" id="KW-0472">Membrane</keyword>
<evidence type="ECO:0000313" key="4">
    <source>
        <dbReference type="Proteomes" id="UP000293781"/>
    </source>
</evidence>
<gene>
    <name evidence="3" type="ORF">EV382_0030</name>
</gene>
<protein>
    <submittedName>
        <fullName evidence="3">Uncharacterized protein</fullName>
    </submittedName>
</protein>
<proteinExistence type="predicted"/>
<evidence type="ECO:0000313" key="3">
    <source>
        <dbReference type="EMBL" id="RZT76899.1"/>
    </source>
</evidence>
<evidence type="ECO:0000256" key="1">
    <source>
        <dbReference type="SAM" id="MobiDB-lite"/>
    </source>
</evidence>
<dbReference type="OrthoDB" id="3790588at2"/>
<keyword evidence="2" id="KW-1133">Transmembrane helix</keyword>
<reference evidence="3 4" key="1">
    <citation type="submission" date="2019-02" db="EMBL/GenBank/DDBJ databases">
        <title>Sequencing the genomes of 1000 actinobacteria strains.</title>
        <authorList>
            <person name="Klenk H.-P."/>
        </authorList>
    </citation>
    <scope>NUCLEOTIDE SEQUENCE [LARGE SCALE GENOMIC DNA]</scope>
    <source>
        <strain evidence="3 4">DSM 45888</strain>
    </source>
</reference>
<feature type="region of interest" description="Disordered" evidence="1">
    <location>
        <begin position="1"/>
        <end position="50"/>
    </location>
</feature>
<feature type="compositionally biased region" description="Pro residues" evidence="1">
    <location>
        <begin position="35"/>
        <end position="50"/>
    </location>
</feature>
<organism evidence="3 4">
    <name type="scientific">Micromonospora violae</name>
    <dbReference type="NCBI Taxonomy" id="1278207"/>
    <lineage>
        <taxon>Bacteria</taxon>
        <taxon>Bacillati</taxon>
        <taxon>Actinomycetota</taxon>
        <taxon>Actinomycetes</taxon>
        <taxon>Micromonosporales</taxon>
        <taxon>Micromonosporaceae</taxon>
        <taxon>Micromonospora</taxon>
    </lineage>
</organism>
<feature type="compositionally biased region" description="Polar residues" evidence="1">
    <location>
        <begin position="125"/>
        <end position="135"/>
    </location>
</feature>
<keyword evidence="2" id="KW-0812">Transmembrane</keyword>
<dbReference type="EMBL" id="SHKK01000001">
    <property type="protein sequence ID" value="RZT76899.1"/>
    <property type="molecule type" value="Genomic_DNA"/>
</dbReference>
<dbReference type="AlphaFoldDB" id="A0A4Q7UBW1"/>